<evidence type="ECO:0000256" key="2">
    <source>
        <dbReference type="ARBA" id="ARBA00023002"/>
    </source>
</evidence>
<dbReference type="InterPro" id="IPR006139">
    <property type="entry name" value="D-isomer_2_OHA_DH_cat_dom"/>
</dbReference>
<keyword evidence="3" id="KW-0520">NAD</keyword>
<sequence>MYKIHCLNNISKSGLETFPDHYKIVENIEQADALLVRSYKMHELDLPSSVLAIARAGAGVNNIPLERYANEGVVVFNTPGANANAVKELTLAGMLIASRHINLGLTWVSENKEDTDIQKSIEKAKKAFAGTEILGKTIGIIGLGAIGFKLAKSCAALGMNVLGYDRDLNVIKGEILPESMKIADSNEEIYASADFISLHLPLNDHTKHIIDKKVMQHMKDGVVLLNFSRDQLVNDDDLEDFLTSGKIKAYVTDFPNYKTANMEHVIAIPHLGASTAEAEENCAAMAAEEIKDYLELGIIRNSVNYPDIELTKKLCKSRLIILYHSQTDMRETIISDVIGEAPNVCHAYQAFKREYGVIVLDIDDLVDSKLILDLKAHKEITHVRVI</sequence>
<name>A0A7U9XV74_9MOLU</name>
<dbReference type="PANTHER" id="PTHR42938">
    <property type="entry name" value="FORMATE DEHYDROGENASE 1"/>
    <property type="match status" value="1"/>
</dbReference>
<dbReference type="Proteomes" id="UP000620133">
    <property type="component" value="Chromosome"/>
</dbReference>
<dbReference type="GO" id="GO:0016616">
    <property type="term" value="F:oxidoreductase activity, acting on the CH-OH group of donors, NAD or NADP as acceptor"/>
    <property type="evidence" value="ECO:0007669"/>
    <property type="project" value="InterPro"/>
</dbReference>
<dbReference type="CDD" id="cd12174">
    <property type="entry name" value="PGDH_like_3"/>
    <property type="match status" value="1"/>
</dbReference>
<proteinExistence type="inferred from homology"/>
<dbReference type="InterPro" id="IPR036291">
    <property type="entry name" value="NAD(P)-bd_dom_sf"/>
</dbReference>
<dbReference type="InterPro" id="IPR006140">
    <property type="entry name" value="D-isomer_DH_NAD-bd"/>
</dbReference>
<evidence type="ECO:0000313" key="8">
    <source>
        <dbReference type="Proteomes" id="UP000620133"/>
    </source>
</evidence>
<dbReference type="KEGG" id="manr:MPAN_015240"/>
<dbReference type="PROSITE" id="PS00670">
    <property type="entry name" value="D_2_HYDROXYACID_DH_2"/>
    <property type="match status" value="1"/>
</dbReference>
<dbReference type="InterPro" id="IPR029753">
    <property type="entry name" value="D-isomer_DH_CS"/>
</dbReference>
<evidence type="ECO:0000256" key="4">
    <source>
        <dbReference type="RuleBase" id="RU003719"/>
    </source>
</evidence>
<dbReference type="PROSITE" id="PS00065">
    <property type="entry name" value="D_2_HYDROXYACID_DH_1"/>
    <property type="match status" value="1"/>
</dbReference>
<evidence type="ECO:0000256" key="1">
    <source>
        <dbReference type="ARBA" id="ARBA00005854"/>
    </source>
</evidence>
<dbReference type="SUPFAM" id="SSF52283">
    <property type="entry name" value="Formate/glycerate dehydrogenase catalytic domain-like"/>
    <property type="match status" value="1"/>
</dbReference>
<organism evidence="7 8">
    <name type="scientific">Mariniplasma anaerobium</name>
    <dbReference type="NCBI Taxonomy" id="2735436"/>
    <lineage>
        <taxon>Bacteria</taxon>
        <taxon>Bacillati</taxon>
        <taxon>Mycoplasmatota</taxon>
        <taxon>Mollicutes</taxon>
        <taxon>Acholeplasmatales</taxon>
        <taxon>Acholeplasmataceae</taxon>
        <taxon>Mariniplasma</taxon>
    </lineage>
</organism>
<dbReference type="GO" id="GO:0051287">
    <property type="term" value="F:NAD binding"/>
    <property type="evidence" value="ECO:0007669"/>
    <property type="project" value="InterPro"/>
</dbReference>
<dbReference type="EMBL" id="AP024412">
    <property type="protein sequence ID" value="BCR36631.1"/>
    <property type="molecule type" value="Genomic_DNA"/>
</dbReference>
<keyword evidence="2 4" id="KW-0560">Oxidoreductase</keyword>
<dbReference type="RefSeq" id="WP_176239277.1">
    <property type="nucleotide sequence ID" value="NZ_AP024412.1"/>
</dbReference>
<dbReference type="AlphaFoldDB" id="A0A7U9XV74"/>
<dbReference type="Pfam" id="PF02826">
    <property type="entry name" value="2-Hacid_dh_C"/>
    <property type="match status" value="1"/>
</dbReference>
<dbReference type="Pfam" id="PF00389">
    <property type="entry name" value="2-Hacid_dh"/>
    <property type="match status" value="1"/>
</dbReference>
<evidence type="ECO:0000313" key="7">
    <source>
        <dbReference type="EMBL" id="BCR36631.1"/>
    </source>
</evidence>
<comment type="similarity">
    <text evidence="1 4">Belongs to the D-isomer specific 2-hydroxyacid dehydrogenase family.</text>
</comment>
<keyword evidence="8" id="KW-1185">Reference proteome</keyword>
<dbReference type="PANTHER" id="PTHR42938:SF47">
    <property type="entry name" value="HYDROXYPYRUVATE REDUCTASE"/>
    <property type="match status" value="1"/>
</dbReference>
<feature type="domain" description="D-isomer specific 2-hydroxyacid dehydrogenase catalytic" evidence="5">
    <location>
        <begin position="20"/>
        <end position="304"/>
    </location>
</feature>
<protein>
    <submittedName>
        <fullName evidence="7">3-phosphoglycerate dehydrogenase</fullName>
    </submittedName>
</protein>
<reference evidence="7" key="1">
    <citation type="submission" date="2021-01" db="EMBL/GenBank/DDBJ databases">
        <title>Draft genome sequence of Acholeplasmataceae bacterium strain Mahy22.</title>
        <authorList>
            <person name="Watanabe M."/>
            <person name="Kojima H."/>
            <person name="Fukui M."/>
        </authorList>
    </citation>
    <scope>NUCLEOTIDE SEQUENCE</scope>
    <source>
        <strain evidence="7">Mahy22</strain>
    </source>
</reference>
<dbReference type="Gene3D" id="3.40.50.720">
    <property type="entry name" value="NAD(P)-binding Rossmann-like Domain"/>
    <property type="match status" value="2"/>
</dbReference>
<dbReference type="SUPFAM" id="SSF51735">
    <property type="entry name" value="NAD(P)-binding Rossmann-fold domains"/>
    <property type="match status" value="1"/>
</dbReference>
<dbReference type="InterPro" id="IPR029752">
    <property type="entry name" value="D-isomer_DH_CS1"/>
</dbReference>
<gene>
    <name evidence="7" type="ORF">MPAN_015240</name>
</gene>
<evidence type="ECO:0000259" key="5">
    <source>
        <dbReference type="Pfam" id="PF00389"/>
    </source>
</evidence>
<evidence type="ECO:0000259" key="6">
    <source>
        <dbReference type="Pfam" id="PF02826"/>
    </source>
</evidence>
<evidence type="ECO:0000256" key="3">
    <source>
        <dbReference type="ARBA" id="ARBA00023027"/>
    </source>
</evidence>
<accession>A0A7U9XV74</accession>
<feature type="domain" description="D-isomer specific 2-hydroxyacid dehydrogenase NAD-binding" evidence="6">
    <location>
        <begin position="92"/>
        <end position="272"/>
    </location>
</feature>